<proteinExistence type="predicted"/>
<reference evidence="1 2" key="1">
    <citation type="submission" date="2020-07" db="EMBL/GenBank/DDBJ databases">
        <title>A new beta-1,3-glucan-decomposing anaerobic bacterium isolated from anoxic soil subjected to biological soil disinfestation.</title>
        <authorList>
            <person name="Ueki A."/>
            <person name="Tonouchi A."/>
        </authorList>
    </citation>
    <scope>NUCLEOTIDE SEQUENCE [LARGE SCALE GENOMIC DNA]</scope>
    <source>
        <strain evidence="1 2">TW1</strain>
    </source>
</reference>
<gene>
    <name evidence="1" type="ORF">bsdtw1_02421</name>
</gene>
<protein>
    <recommendedName>
        <fullName evidence="3">Alpha/beta hydrolase</fullName>
    </recommendedName>
</protein>
<dbReference type="Proteomes" id="UP000580568">
    <property type="component" value="Unassembled WGS sequence"/>
</dbReference>
<organism evidence="1 2">
    <name type="scientific">Clostridium fungisolvens</name>
    <dbReference type="NCBI Taxonomy" id="1604897"/>
    <lineage>
        <taxon>Bacteria</taxon>
        <taxon>Bacillati</taxon>
        <taxon>Bacillota</taxon>
        <taxon>Clostridia</taxon>
        <taxon>Eubacteriales</taxon>
        <taxon>Clostridiaceae</taxon>
        <taxon>Clostridium</taxon>
    </lineage>
</organism>
<evidence type="ECO:0008006" key="3">
    <source>
        <dbReference type="Google" id="ProtNLM"/>
    </source>
</evidence>
<sequence length="179" mass="20411">MSNKKIVVIFPGVNYRADCPLLYYAGFKFETRGYEKVAINYDDLTNKYDLLAQFIEAVKSDVLAKLRAIDLSQYDDIVFVSKSMGTAVAGWIEEKLCIKARHIYLTPIEETLSYIKKDKDIIIVVAGTRDKLLNTNILKEQCMKENIPLKLIDGAGHRLEVKGDIDKNIELLREIVSTY</sequence>
<dbReference type="Gene3D" id="3.40.50.1820">
    <property type="entry name" value="alpha/beta hydrolase"/>
    <property type="match status" value="1"/>
</dbReference>
<dbReference type="InterPro" id="IPR029058">
    <property type="entry name" value="AB_hydrolase_fold"/>
</dbReference>
<dbReference type="EMBL" id="BLZR01000001">
    <property type="protein sequence ID" value="GFP76319.1"/>
    <property type="molecule type" value="Genomic_DNA"/>
</dbReference>
<accession>A0A6V8SGI1</accession>
<dbReference type="AlphaFoldDB" id="A0A6V8SGI1"/>
<keyword evidence="2" id="KW-1185">Reference proteome</keyword>
<dbReference type="RefSeq" id="WP_183277757.1">
    <property type="nucleotide sequence ID" value="NZ_BLZR01000001.1"/>
</dbReference>
<name>A0A6V8SGI1_9CLOT</name>
<comment type="caution">
    <text evidence="1">The sequence shown here is derived from an EMBL/GenBank/DDBJ whole genome shotgun (WGS) entry which is preliminary data.</text>
</comment>
<evidence type="ECO:0000313" key="1">
    <source>
        <dbReference type="EMBL" id="GFP76319.1"/>
    </source>
</evidence>
<evidence type="ECO:0000313" key="2">
    <source>
        <dbReference type="Proteomes" id="UP000580568"/>
    </source>
</evidence>